<reference evidence="1 2" key="1">
    <citation type="submission" date="2018-08" db="EMBL/GenBank/DDBJ databases">
        <title>Lysinibacillus sp. YLB-03 draft genome sequence.</title>
        <authorList>
            <person name="Yu L."/>
        </authorList>
    </citation>
    <scope>NUCLEOTIDE SEQUENCE [LARGE SCALE GENOMIC DNA]</scope>
    <source>
        <strain evidence="1 2">YLB-03</strain>
    </source>
</reference>
<protein>
    <submittedName>
        <fullName evidence="1">Uncharacterized protein</fullName>
    </submittedName>
</protein>
<keyword evidence="2" id="KW-1185">Reference proteome</keyword>
<evidence type="ECO:0000313" key="2">
    <source>
        <dbReference type="Proteomes" id="UP000265692"/>
    </source>
</evidence>
<dbReference type="OrthoDB" id="2733945at2"/>
<name>A0A396SAC5_9BACL</name>
<proteinExistence type="predicted"/>
<dbReference type="AlphaFoldDB" id="A0A396SAC5"/>
<dbReference type="Proteomes" id="UP000265692">
    <property type="component" value="Unassembled WGS sequence"/>
</dbReference>
<accession>A0A396SAC5</accession>
<dbReference type="RefSeq" id="WP_118875316.1">
    <property type="nucleotide sequence ID" value="NZ_QWEI01000002.1"/>
</dbReference>
<evidence type="ECO:0000313" key="1">
    <source>
        <dbReference type="EMBL" id="RHW38281.1"/>
    </source>
</evidence>
<organism evidence="1 2">
    <name type="scientific">Ureibacillus yapensis</name>
    <dbReference type="NCBI Taxonomy" id="2304605"/>
    <lineage>
        <taxon>Bacteria</taxon>
        <taxon>Bacillati</taxon>
        <taxon>Bacillota</taxon>
        <taxon>Bacilli</taxon>
        <taxon>Bacillales</taxon>
        <taxon>Caryophanaceae</taxon>
        <taxon>Ureibacillus</taxon>
    </lineage>
</organism>
<gene>
    <name evidence="1" type="ORF">D1B33_05175</name>
</gene>
<sequence length="256" mass="29943">MGIYVNKELPEVFCNIQKIEVPNQAEFRLDELSDLLKQQLLDNRKLAKSIIHLQQTQNDWNLYQTAHLKRVDKRVDDLAESQQFQETLTHQIMSFLEKIEEQNSIMQQTINYDQRFQNDIYQKVIEISQTNDEVQGQLTSINQQESEITTTLTDYSSSLDALTKSVEQLVSTLAHIETQTIEQNTLNQQIAEKISGLEETQKDADHRADVQEGMIEKVRLQVDHLRSILFERSNFLEEKIEKVLQSLAEYFNKLKQ</sequence>
<comment type="caution">
    <text evidence="1">The sequence shown here is derived from an EMBL/GenBank/DDBJ whole genome shotgun (WGS) entry which is preliminary data.</text>
</comment>
<dbReference type="EMBL" id="QWEI01000002">
    <property type="protein sequence ID" value="RHW38281.1"/>
    <property type="molecule type" value="Genomic_DNA"/>
</dbReference>